<gene>
    <name evidence="8" type="ORF">H3L94_04750</name>
</gene>
<name>A0A7D7ND69_9NEIS</name>
<dbReference type="Pfam" id="PF00892">
    <property type="entry name" value="EamA"/>
    <property type="match status" value="1"/>
</dbReference>
<evidence type="ECO:0000259" key="7">
    <source>
        <dbReference type="Pfam" id="PF00892"/>
    </source>
</evidence>
<dbReference type="KEGG" id="nsg:H3L94_04750"/>
<feature type="transmembrane region" description="Helical" evidence="6">
    <location>
        <begin position="142"/>
        <end position="159"/>
    </location>
</feature>
<dbReference type="InterPro" id="IPR000620">
    <property type="entry name" value="EamA_dom"/>
</dbReference>
<keyword evidence="5 6" id="KW-0472">Membrane</keyword>
<feature type="transmembrane region" description="Helical" evidence="6">
    <location>
        <begin position="171"/>
        <end position="191"/>
    </location>
</feature>
<dbReference type="GO" id="GO:0016020">
    <property type="term" value="C:membrane"/>
    <property type="evidence" value="ECO:0007669"/>
    <property type="project" value="UniProtKB-SubCell"/>
</dbReference>
<sequence length="228" mass="24895">MQLKTYAPLLFLAFWSIGAIATKVGLQYADVWSFLLLRMAVALALLGLAIAWLRPPLKVAAGQWPWLLLCGFLIQVVYISCYFLSIRHHLSPGLVTIVLALQPLATALLLRDVRSLTGMLCLVAGFAGVVLAVYGAKDLGSVNGLGLLFAVAAMLSFSLGSMVQKRLDGHLLPLTALQYALALPVYLLAVWHQGWQVQWSWPFVGALAWMGGLVSVGALLLFFYRRAR</sequence>
<evidence type="ECO:0000256" key="5">
    <source>
        <dbReference type="ARBA" id="ARBA00023136"/>
    </source>
</evidence>
<dbReference type="Proteomes" id="UP000514752">
    <property type="component" value="Chromosome"/>
</dbReference>
<feature type="transmembrane region" description="Helical" evidence="6">
    <location>
        <begin position="65"/>
        <end position="85"/>
    </location>
</feature>
<comment type="subcellular location">
    <subcellularLocation>
        <location evidence="1">Membrane</location>
        <topology evidence="1">Multi-pass membrane protein</topology>
    </subcellularLocation>
</comment>
<evidence type="ECO:0000256" key="2">
    <source>
        <dbReference type="ARBA" id="ARBA00007362"/>
    </source>
</evidence>
<feature type="transmembrane region" description="Helical" evidence="6">
    <location>
        <begin position="31"/>
        <end position="53"/>
    </location>
</feature>
<dbReference type="SUPFAM" id="SSF103481">
    <property type="entry name" value="Multidrug resistance efflux transporter EmrE"/>
    <property type="match status" value="1"/>
</dbReference>
<proteinExistence type="inferred from homology"/>
<dbReference type="PANTHER" id="PTHR32322:SF2">
    <property type="entry name" value="EAMA DOMAIN-CONTAINING PROTEIN"/>
    <property type="match status" value="1"/>
</dbReference>
<keyword evidence="3 6" id="KW-0812">Transmembrane</keyword>
<evidence type="ECO:0000313" key="8">
    <source>
        <dbReference type="EMBL" id="QMT41338.1"/>
    </source>
</evidence>
<feature type="domain" description="EamA" evidence="7">
    <location>
        <begin position="10"/>
        <end position="133"/>
    </location>
</feature>
<evidence type="ECO:0000256" key="6">
    <source>
        <dbReference type="SAM" id="Phobius"/>
    </source>
</evidence>
<comment type="similarity">
    <text evidence="2">Belongs to the EamA transporter family.</text>
</comment>
<evidence type="ECO:0000313" key="9">
    <source>
        <dbReference type="Proteomes" id="UP000514752"/>
    </source>
</evidence>
<dbReference type="InterPro" id="IPR037185">
    <property type="entry name" value="EmrE-like"/>
</dbReference>
<dbReference type="RefSeq" id="WP_182122878.1">
    <property type="nucleotide sequence ID" value="NZ_CP059567.1"/>
</dbReference>
<dbReference type="PANTHER" id="PTHR32322">
    <property type="entry name" value="INNER MEMBRANE TRANSPORTER"/>
    <property type="match status" value="1"/>
</dbReference>
<feature type="transmembrane region" description="Helical" evidence="6">
    <location>
        <begin position="117"/>
        <end position="136"/>
    </location>
</feature>
<evidence type="ECO:0000256" key="4">
    <source>
        <dbReference type="ARBA" id="ARBA00022989"/>
    </source>
</evidence>
<evidence type="ECO:0000256" key="1">
    <source>
        <dbReference type="ARBA" id="ARBA00004141"/>
    </source>
</evidence>
<accession>A0A7D7ND69</accession>
<dbReference type="EMBL" id="CP059567">
    <property type="protein sequence ID" value="QMT41338.1"/>
    <property type="molecule type" value="Genomic_DNA"/>
</dbReference>
<keyword evidence="4 6" id="KW-1133">Transmembrane helix</keyword>
<protein>
    <submittedName>
        <fullName evidence="8">DMT family transporter</fullName>
    </submittedName>
</protein>
<feature type="transmembrane region" description="Helical" evidence="6">
    <location>
        <begin position="91"/>
        <end position="110"/>
    </location>
</feature>
<feature type="transmembrane region" description="Helical" evidence="6">
    <location>
        <begin position="203"/>
        <end position="224"/>
    </location>
</feature>
<reference evidence="8 9" key="1">
    <citation type="submission" date="2020-07" db="EMBL/GenBank/DDBJ databases">
        <title>Genomic diversity of species in the Neisseriaceae family.</title>
        <authorList>
            <person name="Vincent A.T."/>
            <person name="Bernet E."/>
            <person name="Veyrier F.J."/>
        </authorList>
    </citation>
    <scope>NUCLEOTIDE SEQUENCE [LARGE SCALE GENOMIC DNA]</scope>
    <source>
        <strain evidence="8 9">DSM 22244</strain>
    </source>
</reference>
<evidence type="ECO:0000256" key="3">
    <source>
        <dbReference type="ARBA" id="ARBA00022692"/>
    </source>
</evidence>
<organism evidence="8 9">
    <name type="scientific">Neisseria shayeganii</name>
    <dbReference type="NCBI Taxonomy" id="607712"/>
    <lineage>
        <taxon>Bacteria</taxon>
        <taxon>Pseudomonadati</taxon>
        <taxon>Pseudomonadota</taxon>
        <taxon>Betaproteobacteria</taxon>
        <taxon>Neisseriales</taxon>
        <taxon>Neisseriaceae</taxon>
        <taxon>Neisseria</taxon>
    </lineage>
</organism>
<dbReference type="AlphaFoldDB" id="A0A7D7ND69"/>
<dbReference type="InterPro" id="IPR050638">
    <property type="entry name" value="AA-Vitamin_Transporters"/>
</dbReference>